<sequence>MVHQHTDAVRDYEWLGYYERFAYFSPQNVRDGCYPRILEHSGPVEKASVLVHGLSDSPWFMTAIGDYFFHHLGYNVYLPLLHCHGLKEPNGMEEAELEEWKSNTSFAINAAAAKAGEISIGGLSTGGALSFYMAAINPKIQGALYLFSAALDLAGGPFGLIGEIKEKLLLTFLADLLDFNSPLIGDIHTGTAMLIWMERRSLPGLSRRPTLSSKDSIAGFPSQSGSLLPIRSLIRQLILLALKPCGTSLFPSGSTFSEFLKSLACPMQVSCSNNRS</sequence>
<dbReference type="Gene3D" id="3.40.50.1820">
    <property type="entry name" value="alpha/beta hydrolase"/>
    <property type="match status" value="1"/>
</dbReference>
<evidence type="ECO:0008006" key="2">
    <source>
        <dbReference type="Google" id="ProtNLM"/>
    </source>
</evidence>
<dbReference type="SUPFAM" id="SSF53474">
    <property type="entry name" value="alpha/beta-Hydrolases"/>
    <property type="match status" value="1"/>
</dbReference>
<dbReference type="Proteomes" id="UP000886059">
    <property type="component" value="Unassembled WGS sequence"/>
</dbReference>
<organism evidence="1">
    <name type="scientific">Chlorobaculum parvum</name>
    <dbReference type="NCBI Taxonomy" id="274539"/>
    <lineage>
        <taxon>Bacteria</taxon>
        <taxon>Pseudomonadati</taxon>
        <taxon>Chlorobiota</taxon>
        <taxon>Chlorobiia</taxon>
        <taxon>Chlorobiales</taxon>
        <taxon>Chlorobiaceae</taxon>
        <taxon>Chlorobaculum</taxon>
    </lineage>
</organism>
<name>A0A7C5DG98_9CHLB</name>
<comment type="caution">
    <text evidence="1">The sequence shown here is derived from an EMBL/GenBank/DDBJ whole genome shotgun (WGS) entry which is preliminary data.</text>
</comment>
<proteinExistence type="predicted"/>
<gene>
    <name evidence="1" type="ORF">ENL01_02950</name>
</gene>
<dbReference type="AlphaFoldDB" id="A0A7C5DG98"/>
<evidence type="ECO:0000313" key="1">
    <source>
        <dbReference type="EMBL" id="HHE07848.1"/>
    </source>
</evidence>
<dbReference type="InterPro" id="IPR029058">
    <property type="entry name" value="AB_hydrolase_fold"/>
</dbReference>
<protein>
    <recommendedName>
        <fullName evidence="2">Serine aminopeptidase S33 domain-containing protein</fullName>
    </recommendedName>
</protein>
<dbReference type="EMBL" id="DRSK01000171">
    <property type="protein sequence ID" value="HHE07848.1"/>
    <property type="molecule type" value="Genomic_DNA"/>
</dbReference>
<reference evidence="1" key="1">
    <citation type="journal article" date="2020" name="mSystems">
        <title>Genome- and Community-Level Interaction Insights into Carbon Utilization and Element Cycling Functions of Hydrothermarchaeota in Hydrothermal Sediment.</title>
        <authorList>
            <person name="Zhou Z."/>
            <person name="Liu Y."/>
            <person name="Xu W."/>
            <person name="Pan J."/>
            <person name="Luo Z.H."/>
            <person name="Li M."/>
        </authorList>
    </citation>
    <scope>NUCLEOTIDE SEQUENCE [LARGE SCALE GENOMIC DNA]</scope>
    <source>
        <strain evidence="1">HyVt-628</strain>
    </source>
</reference>
<accession>A0A7C5DG98</accession>